<dbReference type="InterPro" id="IPR001030">
    <property type="entry name" value="Acoase/IPM_deHydtase_lsu_aba"/>
</dbReference>
<dbReference type="PANTHER" id="PTHR43160:SF3">
    <property type="entry name" value="ACONITATE HYDRATASE, MITOCHONDRIAL"/>
    <property type="match status" value="1"/>
</dbReference>
<proteinExistence type="predicted"/>
<dbReference type="NCBIfam" id="NF005558">
    <property type="entry name" value="PRK07229.1"/>
    <property type="match status" value="1"/>
</dbReference>
<name>A0AB39VH38_9FUSO</name>
<gene>
    <name evidence="7" type="ORF">AB8B22_02150</name>
</gene>
<evidence type="ECO:0000256" key="4">
    <source>
        <dbReference type="ARBA" id="ARBA00023014"/>
    </source>
</evidence>
<dbReference type="SUPFAM" id="SSF52016">
    <property type="entry name" value="LeuD/IlvD-like"/>
    <property type="match status" value="1"/>
</dbReference>
<dbReference type="NCBIfam" id="NF001614">
    <property type="entry name" value="PRK00402.1"/>
    <property type="match status" value="1"/>
</dbReference>
<dbReference type="SUPFAM" id="SSF53732">
    <property type="entry name" value="Aconitase iron-sulfur domain"/>
    <property type="match status" value="1"/>
</dbReference>
<dbReference type="Gene3D" id="3.20.19.10">
    <property type="entry name" value="Aconitase, domain 4"/>
    <property type="match status" value="1"/>
</dbReference>
<dbReference type="PANTHER" id="PTHR43160">
    <property type="entry name" value="ACONITATE HYDRATASE B"/>
    <property type="match status" value="1"/>
</dbReference>
<dbReference type="EC" id="4.2.1.3" evidence="7"/>
<evidence type="ECO:0000259" key="6">
    <source>
        <dbReference type="Pfam" id="PF00694"/>
    </source>
</evidence>
<evidence type="ECO:0000256" key="3">
    <source>
        <dbReference type="ARBA" id="ARBA00023004"/>
    </source>
</evidence>
<dbReference type="Pfam" id="PF00330">
    <property type="entry name" value="Aconitase"/>
    <property type="match status" value="1"/>
</dbReference>
<dbReference type="GO" id="GO:0003994">
    <property type="term" value="F:aconitate hydratase activity"/>
    <property type="evidence" value="ECO:0007669"/>
    <property type="project" value="UniProtKB-EC"/>
</dbReference>
<dbReference type="EMBL" id="CP165644">
    <property type="protein sequence ID" value="XDU67236.1"/>
    <property type="molecule type" value="Genomic_DNA"/>
</dbReference>
<keyword evidence="2" id="KW-0479">Metal-binding</keyword>
<dbReference type="InterPro" id="IPR018136">
    <property type="entry name" value="Aconitase_4Fe-4S_BS"/>
</dbReference>
<dbReference type="InterPro" id="IPR000573">
    <property type="entry name" value="AconitaseA/IPMdHydase_ssu_swvl"/>
</dbReference>
<dbReference type="InterPro" id="IPR050926">
    <property type="entry name" value="Aconitase/IPM_isomerase"/>
</dbReference>
<dbReference type="Gene3D" id="3.30.499.10">
    <property type="entry name" value="Aconitase, domain 3"/>
    <property type="match status" value="2"/>
</dbReference>
<keyword evidence="4" id="KW-0411">Iron-sulfur</keyword>
<evidence type="ECO:0000256" key="1">
    <source>
        <dbReference type="ARBA" id="ARBA00001966"/>
    </source>
</evidence>
<keyword evidence="3" id="KW-0408">Iron</keyword>
<protein>
    <submittedName>
        <fullName evidence="7">Aconitate hydratase</fullName>
        <ecNumber evidence="7">4.2.1.3</ecNumber>
    </submittedName>
</protein>
<dbReference type="NCBIfam" id="TIGR01342">
    <property type="entry name" value="acon_putative"/>
    <property type="match status" value="1"/>
</dbReference>
<dbReference type="PRINTS" id="PR00415">
    <property type="entry name" value="ACONITASE"/>
</dbReference>
<comment type="cofactor">
    <cofactor evidence="1">
        <name>[4Fe-4S] cluster</name>
        <dbReference type="ChEBI" id="CHEBI:49883"/>
    </cofactor>
</comment>
<dbReference type="GO" id="GO:0005829">
    <property type="term" value="C:cytosol"/>
    <property type="evidence" value="ECO:0007669"/>
    <property type="project" value="TreeGrafter"/>
</dbReference>
<dbReference type="RefSeq" id="WP_369711481.1">
    <property type="nucleotide sequence ID" value="NZ_CP165644.1"/>
</dbReference>
<keyword evidence="7" id="KW-0456">Lyase</keyword>
<dbReference type="InterPro" id="IPR015928">
    <property type="entry name" value="Aconitase/3IPM_dehydase_swvl"/>
</dbReference>
<feature type="domain" description="Aconitase/3-isopropylmalate dehydratase large subunit alpha/beta/alpha" evidence="5">
    <location>
        <begin position="8"/>
        <end position="406"/>
    </location>
</feature>
<dbReference type="InterPro" id="IPR015931">
    <property type="entry name" value="Acnase/IPM_dHydase_lsu_aba_1/3"/>
</dbReference>
<dbReference type="GO" id="GO:0006099">
    <property type="term" value="P:tricarboxylic acid cycle"/>
    <property type="evidence" value="ECO:0007669"/>
    <property type="project" value="TreeGrafter"/>
</dbReference>
<dbReference type="GO" id="GO:0046872">
    <property type="term" value="F:metal ion binding"/>
    <property type="evidence" value="ECO:0007669"/>
    <property type="project" value="UniProtKB-KW"/>
</dbReference>
<dbReference type="Pfam" id="PF00694">
    <property type="entry name" value="Aconitase_C"/>
    <property type="match status" value="1"/>
</dbReference>
<evidence type="ECO:0000259" key="5">
    <source>
        <dbReference type="Pfam" id="PF00330"/>
    </source>
</evidence>
<organism evidence="7">
    <name type="scientific">Leptotrichia rugosa</name>
    <dbReference type="NCBI Taxonomy" id="3239302"/>
    <lineage>
        <taxon>Bacteria</taxon>
        <taxon>Fusobacteriati</taxon>
        <taxon>Fusobacteriota</taxon>
        <taxon>Fusobacteriia</taxon>
        <taxon>Fusobacteriales</taxon>
        <taxon>Leptotrichiaceae</taxon>
        <taxon>Leptotrichia</taxon>
    </lineage>
</organism>
<feature type="domain" description="Aconitase A/isopropylmalate dehydratase small subunit swivel" evidence="6">
    <location>
        <begin position="510"/>
        <end position="577"/>
    </location>
</feature>
<dbReference type="PROSITE" id="PS01244">
    <property type="entry name" value="ACONITASE_2"/>
    <property type="match status" value="1"/>
</dbReference>
<dbReference type="InterPro" id="IPR006250">
    <property type="entry name" value="Aconitase_put"/>
</dbReference>
<reference evidence="7" key="1">
    <citation type="submission" date="2024-07" db="EMBL/GenBank/DDBJ databases">
        <authorList>
            <person name="Li X.-J."/>
            <person name="Wang X."/>
        </authorList>
    </citation>
    <scope>NUCLEOTIDE SEQUENCE</scope>
    <source>
        <strain evidence="7">HSP-334</strain>
    </source>
</reference>
<evidence type="ECO:0000313" key="7">
    <source>
        <dbReference type="EMBL" id="XDU67236.1"/>
    </source>
</evidence>
<dbReference type="KEGG" id="lrug:AB8B22_02150"/>
<evidence type="ECO:0000256" key="2">
    <source>
        <dbReference type="ARBA" id="ARBA00022723"/>
    </source>
</evidence>
<dbReference type="GO" id="GO:0051539">
    <property type="term" value="F:4 iron, 4 sulfur cluster binding"/>
    <property type="evidence" value="ECO:0007669"/>
    <property type="project" value="TreeGrafter"/>
</dbReference>
<dbReference type="AlphaFoldDB" id="A0AB39VH38"/>
<accession>A0AB39VH38</accession>
<dbReference type="InterPro" id="IPR036008">
    <property type="entry name" value="Aconitase_4Fe-4S_dom"/>
</dbReference>
<sequence length="645" mass="70440">MGMSLTYKILKNNLLKGELKAGNEIAVKVNQTLTQDSTGTMAYLQLNAMNVDKVVTDISVAYVDHNMLQSSFENADDHEFIKTSAAKHNIVFSKPGNGICHRLHLEKFGKPGKVLIGSDSHTPTGGGLGMIAIGAGGLDVAIGMARGLYYLKVPKVYNIELRGKLKPWVSAKDIILYVLKELTVKGGVGFVMEYTGEGIKSLSVEDRATITNMGAELGATTSIFPSDEITRDFLKKQSRESDFIELLPDADAVYDKKLIVNLDDLVPLAAFPHSPDNVHEIPDEKIKVDQIAIGSCTNSSYSDFMKLAKILDGKKVHPDVSLVLSPGSSNIMKMISENGALAKFIGAGARLLEAACGPCIGMGQAPKSNGISLRTFNRNFKGRCGTMNAEVYLVSTETAAASALTGYLTDPRTLGEEIIIKQPEKFESSENYFIFPSQDENERKNVKIVMGPNIKPFPIGEELKDTITKKVILKTKDNVTTDDICPSNAGLLPFRSNIPKLSQHCFETIIPDFKERAEKNDGGIIVGGDNYGQGSSREHAALLPLYLGIKAVIAKSFARIHKANLINSGIIPLEFENQSDYDGIDEYDELQLTDVENSLAKGEFTVKNLTKNNEFKAKFNGSARELKILKYGGYLKFAVSDEFLN</sequence>